<dbReference type="SUPFAM" id="SSF89372">
    <property type="entry name" value="Fucose-specific lectin"/>
    <property type="match status" value="1"/>
</dbReference>
<evidence type="ECO:0000313" key="2">
    <source>
        <dbReference type="EMBL" id="GIJ61078.1"/>
    </source>
</evidence>
<keyword evidence="3" id="KW-1185">Reference proteome</keyword>
<proteinExistence type="predicted"/>
<dbReference type="EMBL" id="BOPG01000063">
    <property type="protein sequence ID" value="GIJ61078.1"/>
    <property type="molecule type" value="Genomic_DNA"/>
</dbReference>
<protein>
    <recommendedName>
        <fullName evidence="4">WD40 repeat domain-containing protein</fullName>
    </recommendedName>
</protein>
<evidence type="ECO:0008006" key="4">
    <source>
        <dbReference type="Google" id="ProtNLM"/>
    </source>
</evidence>
<sequence>MAVAPARSSAAGAADDQPSATRAGTADDQLILAGDAASRQLIAFDPAVTDWNGTGAIRWTWKPTTGLGFSTAEVNGFNGGSDFKVRTSGRDGAQRLVVADGAGIATVATYPEGRRVWAKLLTGNLHSAELLPDDNIALAASDGGWVRVYASSQGADASAYGEYKLAAAHATLWDPSTSRLWVIGQDPVTAEHILTALAVVGTPAAPRLREDTTKRVVLPTPWGHDVTPYSYDTGKLWVTTNGGAYLYDKATKEFSSPGAANRVFVKAMSNQPSGQIVETMADSLKNPKGPCAAINGWCTDTVDLFGPDGKRTRKNAQFYKARVLNPYYGAVDQSRRGTVWDRTRAADGTWSSTVTQIDGNAGVARVAATASPDGVVHVFTLLPGSGIWYRQRAADGTWAASAVRIDANGDLVDVAAAALPNGTVHVLGLLPKSGIWHRERSAAGVWAASATKIDANVSITDVAAAALPNGTLNVFGVVPGSGVWHRDRSAAGVWAGSATQVDTNGAVSDLAAAGLADGTLQLFCMVPTSGLWHKERNAAKTWAGATKIDTNGETSVVAAAGWPGTALQVTMVAPGSGVYSRVRAADRTWPAAQRIDAEPDVLELYAVGRPDGVIHVGKVPELS</sequence>
<dbReference type="Pfam" id="PF20138">
    <property type="entry name" value="DUF6528"/>
    <property type="match status" value="1"/>
</dbReference>
<dbReference type="Gene3D" id="2.120.10.70">
    <property type="entry name" value="Fucose-specific lectin"/>
    <property type="match status" value="1"/>
</dbReference>
<organism evidence="2 3">
    <name type="scientific">Virgisporangium aurantiacum</name>
    <dbReference type="NCBI Taxonomy" id="175570"/>
    <lineage>
        <taxon>Bacteria</taxon>
        <taxon>Bacillati</taxon>
        <taxon>Actinomycetota</taxon>
        <taxon>Actinomycetes</taxon>
        <taxon>Micromonosporales</taxon>
        <taxon>Micromonosporaceae</taxon>
        <taxon>Virgisporangium</taxon>
    </lineage>
</organism>
<feature type="compositionally biased region" description="Low complexity" evidence="1">
    <location>
        <begin position="1"/>
        <end position="14"/>
    </location>
</feature>
<evidence type="ECO:0000256" key="1">
    <source>
        <dbReference type="SAM" id="MobiDB-lite"/>
    </source>
</evidence>
<feature type="region of interest" description="Disordered" evidence="1">
    <location>
        <begin position="1"/>
        <end position="24"/>
    </location>
</feature>
<name>A0A8J4E4I9_9ACTN</name>
<comment type="caution">
    <text evidence="2">The sequence shown here is derived from an EMBL/GenBank/DDBJ whole genome shotgun (WGS) entry which is preliminary data.</text>
</comment>
<dbReference type="InterPro" id="IPR045383">
    <property type="entry name" value="DUF6528"/>
</dbReference>
<dbReference type="SUPFAM" id="SSF69322">
    <property type="entry name" value="Tricorn protease domain 2"/>
    <property type="match status" value="1"/>
</dbReference>
<accession>A0A8J4E4I9</accession>
<dbReference type="Proteomes" id="UP000612585">
    <property type="component" value="Unassembled WGS sequence"/>
</dbReference>
<evidence type="ECO:0000313" key="3">
    <source>
        <dbReference type="Proteomes" id="UP000612585"/>
    </source>
</evidence>
<gene>
    <name evidence="2" type="ORF">Vau01_085940</name>
</gene>
<dbReference type="AlphaFoldDB" id="A0A8J4E4I9"/>
<reference evidence="2" key="1">
    <citation type="submission" date="2021-01" db="EMBL/GenBank/DDBJ databases">
        <title>Whole genome shotgun sequence of Virgisporangium aurantiacum NBRC 16421.</title>
        <authorList>
            <person name="Komaki H."/>
            <person name="Tamura T."/>
        </authorList>
    </citation>
    <scope>NUCLEOTIDE SEQUENCE</scope>
    <source>
        <strain evidence="2">NBRC 16421</strain>
    </source>
</reference>